<feature type="transmembrane region" description="Helical" evidence="1">
    <location>
        <begin position="36"/>
        <end position="55"/>
    </location>
</feature>
<evidence type="ECO:0008006" key="3">
    <source>
        <dbReference type="Google" id="ProtNLM"/>
    </source>
</evidence>
<dbReference type="EMBL" id="BARU01041868">
    <property type="protein sequence ID" value="GAH78729.1"/>
    <property type="molecule type" value="Genomic_DNA"/>
</dbReference>
<reference evidence="2" key="1">
    <citation type="journal article" date="2014" name="Front. Microbiol.">
        <title>High frequency of phylogenetically diverse reductive dehalogenase-homologous genes in deep subseafloor sedimentary metagenomes.</title>
        <authorList>
            <person name="Kawai M."/>
            <person name="Futagami T."/>
            <person name="Toyoda A."/>
            <person name="Takaki Y."/>
            <person name="Nishi S."/>
            <person name="Hori S."/>
            <person name="Arai W."/>
            <person name="Tsubouchi T."/>
            <person name="Morono Y."/>
            <person name="Uchiyama I."/>
            <person name="Ito T."/>
            <person name="Fujiyama A."/>
            <person name="Inagaki F."/>
            <person name="Takami H."/>
        </authorList>
    </citation>
    <scope>NUCLEOTIDE SEQUENCE</scope>
    <source>
        <strain evidence="2">Expedition CK06-06</strain>
    </source>
</reference>
<keyword evidence="1" id="KW-1133">Transmembrane helix</keyword>
<sequence>AIPVSAWISGILGGLCAVWGIITATEVVSEYAGLTWMFWLVISAILLLASIALAVGRGSSEGYE</sequence>
<feature type="transmembrane region" description="Helical" evidence="1">
    <location>
        <begin position="6"/>
        <end position="24"/>
    </location>
</feature>
<organism evidence="2">
    <name type="scientific">marine sediment metagenome</name>
    <dbReference type="NCBI Taxonomy" id="412755"/>
    <lineage>
        <taxon>unclassified sequences</taxon>
        <taxon>metagenomes</taxon>
        <taxon>ecological metagenomes</taxon>
    </lineage>
</organism>
<evidence type="ECO:0000313" key="2">
    <source>
        <dbReference type="EMBL" id="GAH78729.1"/>
    </source>
</evidence>
<keyword evidence="1" id="KW-0812">Transmembrane</keyword>
<accession>X1JKB5</accession>
<evidence type="ECO:0000256" key="1">
    <source>
        <dbReference type="SAM" id="Phobius"/>
    </source>
</evidence>
<name>X1JKB5_9ZZZZ</name>
<proteinExistence type="predicted"/>
<gene>
    <name evidence="2" type="ORF">S03H2_64451</name>
</gene>
<keyword evidence="1" id="KW-0472">Membrane</keyword>
<comment type="caution">
    <text evidence="2">The sequence shown here is derived from an EMBL/GenBank/DDBJ whole genome shotgun (WGS) entry which is preliminary data.</text>
</comment>
<protein>
    <recommendedName>
        <fullName evidence="3">Major facilitator superfamily (MFS) profile domain-containing protein</fullName>
    </recommendedName>
</protein>
<feature type="non-terminal residue" evidence="2">
    <location>
        <position position="1"/>
    </location>
</feature>
<dbReference type="AlphaFoldDB" id="X1JKB5"/>